<dbReference type="Proteomes" id="UP000265862">
    <property type="component" value="Unassembled WGS sequence"/>
</dbReference>
<dbReference type="InterPro" id="IPR029063">
    <property type="entry name" value="SAM-dependent_MTases_sf"/>
</dbReference>
<dbReference type="GO" id="GO:0009007">
    <property type="term" value="F:site-specific DNA-methyltransferase (adenine-specific) activity"/>
    <property type="evidence" value="ECO:0007669"/>
    <property type="project" value="UniProtKB-EC"/>
</dbReference>
<proteinExistence type="predicted"/>
<dbReference type="InterPro" id="IPR002052">
    <property type="entry name" value="DNA_methylase_N6_adenine_CS"/>
</dbReference>
<dbReference type="InterPro" id="IPR011639">
    <property type="entry name" value="MethylTrfase_TaqI-like_dom"/>
</dbReference>
<organism evidence="2 3">
    <name type="scientific">Lactobacillus bombicola</name>
    <dbReference type="NCBI Taxonomy" id="1505723"/>
    <lineage>
        <taxon>Bacteria</taxon>
        <taxon>Bacillati</taxon>
        <taxon>Bacillota</taxon>
        <taxon>Bacilli</taxon>
        <taxon>Lactobacillales</taxon>
        <taxon>Lactobacillaceae</taxon>
        <taxon>Lactobacillus</taxon>
    </lineage>
</organism>
<reference evidence="2 3" key="1">
    <citation type="submission" date="2018-07" db="EMBL/GenBank/DDBJ databases">
        <title>Genome sequences of six Lactobacillus spp. isolated from bumble bee guts.</title>
        <authorList>
            <person name="Motta E.V.S."/>
            <person name="Moran N.A."/>
        </authorList>
    </citation>
    <scope>NUCLEOTIDE SEQUENCE [LARGE SCALE GENOMIC DNA]</scope>
    <source>
        <strain evidence="2 3">OCC3</strain>
    </source>
</reference>
<dbReference type="GO" id="GO:0003676">
    <property type="term" value="F:nucleic acid binding"/>
    <property type="evidence" value="ECO:0007669"/>
    <property type="project" value="InterPro"/>
</dbReference>
<evidence type="ECO:0000259" key="1">
    <source>
        <dbReference type="Pfam" id="PF07669"/>
    </source>
</evidence>
<gene>
    <name evidence="2" type="ORF">DS835_04290</name>
</gene>
<dbReference type="SUPFAM" id="SSF53335">
    <property type="entry name" value="S-adenosyl-L-methionine-dependent methyltransferases"/>
    <property type="match status" value="1"/>
</dbReference>
<dbReference type="Gene3D" id="3.40.50.150">
    <property type="entry name" value="Vaccinia Virus protein VP39"/>
    <property type="match status" value="1"/>
</dbReference>
<accession>A0A396SRL2</accession>
<dbReference type="Pfam" id="PF07669">
    <property type="entry name" value="Eco57I"/>
    <property type="match status" value="1"/>
</dbReference>
<evidence type="ECO:0000313" key="3">
    <source>
        <dbReference type="Proteomes" id="UP000265862"/>
    </source>
</evidence>
<evidence type="ECO:0000313" key="2">
    <source>
        <dbReference type="EMBL" id="RHW54276.1"/>
    </source>
</evidence>
<name>A0A396SRL2_9LACO</name>
<dbReference type="GO" id="GO:0006304">
    <property type="term" value="P:DNA modification"/>
    <property type="evidence" value="ECO:0007669"/>
    <property type="project" value="InterPro"/>
</dbReference>
<dbReference type="RefSeq" id="WP_118897927.1">
    <property type="nucleotide sequence ID" value="NZ_QOCV01000006.1"/>
</dbReference>
<feature type="domain" description="Type II methyltransferase M.TaqI-like" evidence="1">
    <location>
        <begin position="4"/>
        <end position="88"/>
    </location>
</feature>
<dbReference type="EMBL" id="QOCV01000006">
    <property type="protein sequence ID" value="RHW54276.1"/>
    <property type="molecule type" value="Genomic_DNA"/>
</dbReference>
<comment type="caution">
    <text evidence="2">The sequence shown here is derived from an EMBL/GenBank/DDBJ whole genome shotgun (WGS) entry which is preliminary data.</text>
</comment>
<dbReference type="GO" id="GO:0032259">
    <property type="term" value="P:methylation"/>
    <property type="evidence" value="ECO:0007669"/>
    <property type="project" value="InterPro"/>
</dbReference>
<protein>
    <recommendedName>
        <fullName evidence="1">Type II methyltransferase M.TaqI-like domain-containing protein</fullName>
    </recommendedName>
</protein>
<dbReference type="PROSITE" id="PS00092">
    <property type="entry name" value="N6_MTASE"/>
    <property type="match status" value="1"/>
</dbReference>
<sequence>MDNKKFKFDVVIGNPPYQEDTNGAGRQAKPIYNLFVEQIEDMGVPVTSIIMPSRWFAGGMGLNNFRDHMMNDNHIKKIVDYPNSKEVFSNTSIGGGVCYFVRNTDYSGPCDFVNVSKGKLNLMRRNLNEFPVLVRYNEAVSIIRKVMNRNNSSVSEIMSSLMPFGLNTSYRGFKDKQSDDDLALYASGDSLTYISRAHVKKGKEFIDDYKVIISKTGAEHAGEPDKIGMFKVIPSTMRVINPGDVCTHSYFVAGQFDSPKNAKNLLSYLKTKFVRFLVLQSMSGIGLSRQVFTFVPMQDFSQKWDDQKLYQKYSLTEDEILFIESMIKEMD</sequence>
<dbReference type="AlphaFoldDB" id="A0A396SRL2"/>